<evidence type="ECO:0000256" key="2">
    <source>
        <dbReference type="ARBA" id="ARBA00044777"/>
    </source>
</evidence>
<comment type="subunit">
    <text evidence="3">Component of a cohesin-like complex composed of ScpA, ScpB and the Smc homodimer, in which ScpA and ScpB bind to the head domain of Smc. The presence of the three proteins is required for the association of the complex with DNA.</text>
</comment>
<dbReference type="AlphaFoldDB" id="U2PLA9"/>
<dbReference type="eggNOG" id="COG1354">
    <property type="taxonomic scope" value="Bacteria"/>
</dbReference>
<keyword evidence="1 3" id="KW-0159">Chromosome partition</keyword>
<proteinExistence type="inferred from homology"/>
<reference evidence="4 5" key="1">
    <citation type="submission" date="2013-06" db="EMBL/GenBank/DDBJ databases">
        <authorList>
            <person name="Weinstock G."/>
            <person name="Sodergren E."/>
            <person name="Lobos E.A."/>
            <person name="Fulton L."/>
            <person name="Fulton R."/>
            <person name="Courtney L."/>
            <person name="Fronick C."/>
            <person name="O'Laughlin M."/>
            <person name="Godfrey J."/>
            <person name="Wilson R.M."/>
            <person name="Miner T."/>
            <person name="Farmer C."/>
            <person name="Delehaunty K."/>
            <person name="Cordes M."/>
            <person name="Minx P."/>
            <person name="Tomlinson C."/>
            <person name="Chen J."/>
            <person name="Wollam A."/>
            <person name="Pepin K.H."/>
            <person name="Bhonagiri V."/>
            <person name="Zhang X."/>
            <person name="Warren W."/>
            <person name="Mitreva M."/>
            <person name="Mardis E.R."/>
            <person name="Wilson R.K."/>
        </authorList>
    </citation>
    <scope>NUCLEOTIDE SEQUENCE [LARGE SCALE GENOMIC DNA]</scope>
    <source>
        <strain evidence="4 5">ATCC 29099</strain>
    </source>
</reference>
<dbReference type="HOGENOM" id="CLU_038686_3_0_9"/>
<keyword evidence="3" id="KW-0963">Cytoplasm</keyword>
<dbReference type="PANTHER" id="PTHR33969:SF2">
    <property type="entry name" value="SEGREGATION AND CONDENSATION PROTEIN A"/>
    <property type="match status" value="1"/>
</dbReference>
<evidence type="ECO:0000313" key="4">
    <source>
        <dbReference type="EMBL" id="ERK51330.1"/>
    </source>
</evidence>
<evidence type="ECO:0000256" key="1">
    <source>
        <dbReference type="ARBA" id="ARBA00022829"/>
    </source>
</evidence>
<dbReference type="Pfam" id="PF02616">
    <property type="entry name" value="SMC_ScpA"/>
    <property type="match status" value="1"/>
</dbReference>
<dbReference type="PATRIC" id="fig|1256908.3.peg.337"/>
<keyword evidence="3" id="KW-0132">Cell division</keyword>
<organism evidence="4 5">
    <name type="scientific">Eubacterium ramulus ATCC 29099</name>
    <dbReference type="NCBI Taxonomy" id="1256908"/>
    <lineage>
        <taxon>Bacteria</taxon>
        <taxon>Bacillati</taxon>
        <taxon>Bacillota</taxon>
        <taxon>Clostridia</taxon>
        <taxon>Eubacteriales</taxon>
        <taxon>Eubacteriaceae</taxon>
        <taxon>Eubacterium</taxon>
    </lineage>
</organism>
<dbReference type="GO" id="GO:0006260">
    <property type="term" value="P:DNA replication"/>
    <property type="evidence" value="ECO:0007669"/>
    <property type="project" value="UniProtKB-UniRule"/>
</dbReference>
<dbReference type="InterPro" id="IPR003768">
    <property type="entry name" value="ScpA"/>
</dbReference>
<accession>U2PLA9</accession>
<sequence>MGIQYNSVRLEKIWPMELKVKLEVFEGPLDLLLHLLDKNKVSIYDIPIVEITNQYLEYIREMQRQDLNIMSEFLVMAATLLEIKSKWLLPKEETEDEDEVDPRAELMEQLLQYKLFKYMSQELKDRQIDAGRRLYKNQSIPEEVRSYEEPLDLEELTRGWDLKKLHAIFESVMRKQVDKMDPIRSRFGKIEREEVSLDEKMIYLETYCQEHPHFSFRELLERQGSKVEIIVTFLAMLEFMKTGRIRIVQEQLFDEIYITVCGQAISDVGRLPSEPAGSMLKEKIRE</sequence>
<name>U2PLA9_EUBRA</name>
<evidence type="ECO:0000313" key="5">
    <source>
        <dbReference type="Proteomes" id="UP000016608"/>
    </source>
</evidence>
<keyword evidence="3" id="KW-0131">Cell cycle</keyword>
<comment type="similarity">
    <text evidence="3">Belongs to the ScpA family.</text>
</comment>
<dbReference type="HAMAP" id="MF_01805">
    <property type="entry name" value="ScpA"/>
    <property type="match status" value="1"/>
</dbReference>
<dbReference type="GO" id="GO:0051301">
    <property type="term" value="P:cell division"/>
    <property type="evidence" value="ECO:0007669"/>
    <property type="project" value="UniProtKB-KW"/>
</dbReference>
<dbReference type="GO" id="GO:0007059">
    <property type="term" value="P:chromosome segregation"/>
    <property type="evidence" value="ECO:0007669"/>
    <property type="project" value="UniProtKB-UniRule"/>
</dbReference>
<protein>
    <recommendedName>
        <fullName evidence="2 3">Segregation and condensation protein A</fullName>
    </recommendedName>
</protein>
<dbReference type="InterPro" id="IPR023093">
    <property type="entry name" value="ScpA-like_C"/>
</dbReference>
<dbReference type="PANTHER" id="PTHR33969">
    <property type="entry name" value="SEGREGATION AND CONDENSATION PROTEIN A"/>
    <property type="match status" value="1"/>
</dbReference>
<comment type="caution">
    <text evidence="4">The sequence shown here is derived from an EMBL/GenBank/DDBJ whole genome shotgun (WGS) entry which is preliminary data.</text>
</comment>
<keyword evidence="5" id="KW-1185">Reference proteome</keyword>
<dbReference type="GO" id="GO:0005737">
    <property type="term" value="C:cytoplasm"/>
    <property type="evidence" value="ECO:0007669"/>
    <property type="project" value="UniProtKB-SubCell"/>
</dbReference>
<gene>
    <name evidence="3" type="primary">scpA</name>
    <name evidence="4" type="ORF">HMPREF0373_00377</name>
</gene>
<dbReference type="Proteomes" id="UP000016608">
    <property type="component" value="Unassembled WGS sequence"/>
</dbReference>
<dbReference type="Gene3D" id="1.10.10.580">
    <property type="entry name" value="Structural maintenance of chromosome 1. Chain E"/>
    <property type="match status" value="1"/>
</dbReference>
<comment type="subcellular location">
    <subcellularLocation>
        <location evidence="3">Cytoplasm</location>
    </subcellularLocation>
    <text evidence="3">Associated with two foci at the outer edges of the nucleoid region in young cells, and at four foci within both cell halves in older cells.</text>
</comment>
<dbReference type="EMBL" id="AWVJ01000029">
    <property type="protein sequence ID" value="ERK51330.1"/>
    <property type="molecule type" value="Genomic_DNA"/>
</dbReference>
<dbReference type="Gene3D" id="6.10.250.2410">
    <property type="match status" value="1"/>
</dbReference>
<evidence type="ECO:0000256" key="3">
    <source>
        <dbReference type="HAMAP-Rule" id="MF_01805"/>
    </source>
</evidence>
<comment type="function">
    <text evidence="3">Participates in chromosomal partition during cell division. May act via the formation of a condensin-like complex containing Smc and ScpB that pull DNA away from mid-cell into both cell halves.</text>
</comment>